<name>B3PFJ3_CELJU</name>
<evidence type="ECO:0000313" key="3">
    <source>
        <dbReference type="Proteomes" id="UP000001036"/>
    </source>
</evidence>
<dbReference type="eggNOG" id="COG0764">
    <property type="taxonomic scope" value="Bacteria"/>
</dbReference>
<keyword evidence="3" id="KW-1185">Reference proteome</keyword>
<dbReference type="Gene3D" id="3.10.129.10">
    <property type="entry name" value="Hotdog Thioesterase"/>
    <property type="match status" value="1"/>
</dbReference>
<dbReference type="KEGG" id="cja:CJA_0109"/>
<protein>
    <submittedName>
        <fullName evidence="2">AMP-binding enzyme family protein</fullName>
    </submittedName>
</protein>
<evidence type="ECO:0000313" key="2">
    <source>
        <dbReference type="EMBL" id="ACE86309.1"/>
    </source>
</evidence>
<dbReference type="EMBL" id="CP000934">
    <property type="protein sequence ID" value="ACE86309.1"/>
    <property type="molecule type" value="Genomic_DNA"/>
</dbReference>
<accession>B3PFJ3</accession>
<reference evidence="2 3" key="1">
    <citation type="journal article" date="2008" name="J. Bacteriol.">
        <title>Insights into plant cell wall degradation from the genome sequence of the soil bacterium Cellvibrio japonicus.</title>
        <authorList>
            <person name="Deboy R.T."/>
            <person name="Mongodin E.F."/>
            <person name="Fouts D.E."/>
            <person name="Tailford L.E."/>
            <person name="Khouri H."/>
            <person name="Emerson J.B."/>
            <person name="Mohamoud Y."/>
            <person name="Watkins K."/>
            <person name="Henrissat B."/>
            <person name="Gilbert H.J."/>
            <person name="Nelson K.E."/>
        </authorList>
    </citation>
    <scope>NUCLEOTIDE SEQUENCE [LARGE SCALE GENOMIC DNA]</scope>
    <source>
        <strain evidence="2 3">Ueda107</strain>
    </source>
</reference>
<dbReference type="InterPro" id="IPR029069">
    <property type="entry name" value="HotDog_dom_sf"/>
</dbReference>
<dbReference type="HOGENOM" id="CLU_078912_5_1_6"/>
<dbReference type="STRING" id="498211.CJA_0109"/>
<evidence type="ECO:0000259" key="1">
    <source>
        <dbReference type="Pfam" id="PF22818"/>
    </source>
</evidence>
<dbReference type="InterPro" id="IPR054545">
    <property type="entry name" value="ApeI-like"/>
</dbReference>
<feature type="domain" description="ApeI dehydratase-like" evidence="1">
    <location>
        <begin position="11"/>
        <end position="99"/>
    </location>
</feature>
<gene>
    <name evidence="2" type="ordered locus">CJA_0109</name>
</gene>
<dbReference type="SUPFAM" id="SSF54637">
    <property type="entry name" value="Thioesterase/thiol ester dehydrase-isomerase"/>
    <property type="match status" value="1"/>
</dbReference>
<proteinExistence type="predicted"/>
<dbReference type="AlphaFoldDB" id="B3PFJ3"/>
<organism evidence="2 3">
    <name type="scientific">Cellvibrio japonicus (strain Ueda107)</name>
    <name type="common">Pseudomonas fluorescens subsp. cellulosa</name>
    <dbReference type="NCBI Taxonomy" id="498211"/>
    <lineage>
        <taxon>Bacteria</taxon>
        <taxon>Pseudomonadati</taxon>
        <taxon>Pseudomonadota</taxon>
        <taxon>Gammaproteobacteria</taxon>
        <taxon>Cellvibrionales</taxon>
        <taxon>Cellvibrionaceae</taxon>
        <taxon>Cellvibrio</taxon>
    </lineage>
</organism>
<dbReference type="Proteomes" id="UP000001036">
    <property type="component" value="Chromosome"/>
</dbReference>
<dbReference type="Pfam" id="PF22818">
    <property type="entry name" value="ApeI-like"/>
    <property type="match status" value="1"/>
</dbReference>
<sequence length="132" mass="14474">MRWPALSDIKTSPGQVDAQLLVAADLAGFAGHFPDLPILPGVMQIDWAVHIARQLLLLDTPVVNVERLKFTCPICPGVELRLSLRHDAEAATVDFRFYRLAPAGAATGSRSELLFSQGRLVYQQPSLSVPRQ</sequence>